<dbReference type="EMBL" id="JBIACK010000004">
    <property type="protein sequence ID" value="MFE8701114.1"/>
    <property type="molecule type" value="Genomic_DNA"/>
</dbReference>
<dbReference type="Proteomes" id="UP001601059">
    <property type="component" value="Unassembled WGS sequence"/>
</dbReference>
<evidence type="ECO:0000313" key="1">
    <source>
        <dbReference type="EMBL" id="MFE8701114.1"/>
    </source>
</evidence>
<evidence type="ECO:0000313" key="2">
    <source>
        <dbReference type="Proteomes" id="UP001601059"/>
    </source>
</evidence>
<gene>
    <name evidence="1" type="ORF">ACFYKX_10965</name>
</gene>
<organism evidence="1 2">
    <name type="scientific">Cytobacillus spartinae</name>
    <dbReference type="NCBI Taxonomy" id="3299023"/>
    <lineage>
        <taxon>Bacteria</taxon>
        <taxon>Bacillati</taxon>
        <taxon>Bacillota</taxon>
        <taxon>Bacilli</taxon>
        <taxon>Bacillales</taxon>
        <taxon>Bacillaceae</taxon>
        <taxon>Cytobacillus</taxon>
    </lineage>
</organism>
<sequence length="67" mass="7588">MDRSIEEKDVVVGKTYHNGGTRRRTVVGFHGSFVLYRTPSHKKQVLGVSLWNFVSWAKGIVGEGKKR</sequence>
<name>A0ABW6KA77_9BACI</name>
<accession>A0ABW6KA77</accession>
<dbReference type="RefSeq" id="WP_389360946.1">
    <property type="nucleotide sequence ID" value="NZ_JBIACK010000004.1"/>
</dbReference>
<comment type="caution">
    <text evidence="1">The sequence shown here is derived from an EMBL/GenBank/DDBJ whole genome shotgun (WGS) entry which is preliminary data.</text>
</comment>
<proteinExistence type="predicted"/>
<reference evidence="1 2" key="1">
    <citation type="submission" date="2024-08" db="EMBL/GenBank/DDBJ databases">
        <title>Two novel Cytobacillus novel species.</title>
        <authorList>
            <person name="Liu G."/>
        </authorList>
    </citation>
    <scope>NUCLEOTIDE SEQUENCE [LARGE SCALE GENOMIC DNA]</scope>
    <source>
        <strain evidence="1 2">FJAT-54145</strain>
    </source>
</reference>
<protein>
    <submittedName>
        <fullName evidence="1">Uncharacterized protein</fullName>
    </submittedName>
</protein>
<keyword evidence="2" id="KW-1185">Reference proteome</keyword>